<keyword evidence="1" id="KW-0732">Signal</keyword>
<gene>
    <name evidence="2" type="ORF">SAMN04489806_0658</name>
</gene>
<dbReference type="AlphaFoldDB" id="A0A1H4JEZ6"/>
<accession>A0A1H4JEZ6</accession>
<dbReference type="PROSITE" id="PS51257">
    <property type="entry name" value="PROKAR_LIPOPROTEIN"/>
    <property type="match status" value="1"/>
</dbReference>
<name>A0A1H4JEZ6_9MICO</name>
<organism evidence="2 3">
    <name type="scientific">Paramicrobacterium humi</name>
    <dbReference type="NCBI Taxonomy" id="640635"/>
    <lineage>
        <taxon>Bacteria</taxon>
        <taxon>Bacillati</taxon>
        <taxon>Actinomycetota</taxon>
        <taxon>Actinomycetes</taxon>
        <taxon>Micrococcales</taxon>
        <taxon>Microbacteriaceae</taxon>
        <taxon>Paramicrobacterium</taxon>
    </lineage>
</organism>
<keyword evidence="3" id="KW-1185">Reference proteome</keyword>
<sequence length="144" mass="14610">MTARRGVAALVMAAVLVVLTACAGGTAQLRSPLESARSSVNSSTLGLDLYADGKLTWPALTGLLGDMTRDLRDAETSIAASGKGADHAVYREAVEAVRDAADAVASAHATLSQHPDASIGAQKRALSSASTSIDAALHRVGESP</sequence>
<evidence type="ECO:0000256" key="1">
    <source>
        <dbReference type="SAM" id="SignalP"/>
    </source>
</evidence>
<proteinExistence type="predicted"/>
<dbReference type="Proteomes" id="UP000199183">
    <property type="component" value="Unassembled WGS sequence"/>
</dbReference>
<dbReference type="EMBL" id="FNRY01000001">
    <property type="protein sequence ID" value="SEB44655.1"/>
    <property type="molecule type" value="Genomic_DNA"/>
</dbReference>
<evidence type="ECO:0000313" key="2">
    <source>
        <dbReference type="EMBL" id="SEB44655.1"/>
    </source>
</evidence>
<feature type="signal peptide" evidence="1">
    <location>
        <begin position="1"/>
        <end position="23"/>
    </location>
</feature>
<protein>
    <submittedName>
        <fullName evidence="2">Uncharacterized protein</fullName>
    </submittedName>
</protein>
<dbReference type="STRING" id="640635.SAMN04489806_0658"/>
<reference evidence="2 3" key="1">
    <citation type="submission" date="2016-10" db="EMBL/GenBank/DDBJ databases">
        <authorList>
            <person name="de Groot N.N."/>
        </authorList>
    </citation>
    <scope>NUCLEOTIDE SEQUENCE [LARGE SCALE GENOMIC DNA]</scope>
    <source>
        <strain evidence="2 3">DSM 21799</strain>
    </source>
</reference>
<feature type="chain" id="PRO_5011536142" evidence="1">
    <location>
        <begin position="24"/>
        <end position="144"/>
    </location>
</feature>
<evidence type="ECO:0000313" key="3">
    <source>
        <dbReference type="Proteomes" id="UP000199183"/>
    </source>
</evidence>